<feature type="repeat" description="ANK" evidence="6">
    <location>
        <begin position="339"/>
        <end position="374"/>
    </location>
</feature>
<dbReference type="Gene3D" id="1.25.40.20">
    <property type="entry name" value="Ankyrin repeat-containing domain"/>
    <property type="match status" value="5"/>
</dbReference>
<dbReference type="FunFam" id="3.30.40.10:FF:000104">
    <property type="entry name" value="Ankyrin repeat and FYVE domain-containing 1"/>
    <property type="match status" value="1"/>
</dbReference>
<feature type="repeat" description="ANK" evidence="6">
    <location>
        <begin position="249"/>
        <end position="281"/>
    </location>
</feature>
<feature type="repeat" description="ANK" evidence="6">
    <location>
        <begin position="1007"/>
        <end position="1039"/>
    </location>
</feature>
<keyword evidence="4" id="KW-0862">Zinc</keyword>
<protein>
    <recommendedName>
        <fullName evidence="12">Ankyrin repeat and FYVE domain-containing protein 1</fullName>
    </recommendedName>
</protein>
<dbReference type="Proteomes" id="UP001168990">
    <property type="component" value="Unassembled WGS sequence"/>
</dbReference>
<dbReference type="Pfam" id="PF00023">
    <property type="entry name" value="Ank"/>
    <property type="match status" value="1"/>
</dbReference>
<dbReference type="Pfam" id="PF00651">
    <property type="entry name" value="BTB"/>
    <property type="match status" value="1"/>
</dbReference>
<evidence type="ECO:0000313" key="10">
    <source>
        <dbReference type="EMBL" id="KAK0165140.1"/>
    </source>
</evidence>
<keyword evidence="5 6" id="KW-0040">ANK repeat</keyword>
<dbReference type="PROSITE" id="PS50097">
    <property type="entry name" value="BTB"/>
    <property type="match status" value="1"/>
</dbReference>
<dbReference type="PROSITE" id="PS50088">
    <property type="entry name" value="ANK_REPEAT"/>
    <property type="match status" value="12"/>
</dbReference>
<dbReference type="PROSITE" id="PS50178">
    <property type="entry name" value="ZF_FYVE"/>
    <property type="match status" value="1"/>
</dbReference>
<evidence type="ECO:0000256" key="3">
    <source>
        <dbReference type="ARBA" id="ARBA00022771"/>
    </source>
</evidence>
<dbReference type="SUPFAM" id="SSF48403">
    <property type="entry name" value="Ankyrin repeat"/>
    <property type="match status" value="3"/>
</dbReference>
<evidence type="ECO:0000256" key="4">
    <source>
        <dbReference type="ARBA" id="ARBA00022833"/>
    </source>
</evidence>
<feature type="domain" description="BTB" evidence="8">
    <location>
        <begin position="65"/>
        <end position="127"/>
    </location>
</feature>
<dbReference type="Gene3D" id="3.30.710.10">
    <property type="entry name" value="Potassium Channel Kv1.1, Chain A"/>
    <property type="match status" value="1"/>
</dbReference>
<dbReference type="InterPro" id="IPR036770">
    <property type="entry name" value="Ankyrin_rpt-contain_sf"/>
</dbReference>
<dbReference type="SUPFAM" id="SSF54695">
    <property type="entry name" value="POZ domain"/>
    <property type="match status" value="1"/>
</dbReference>
<dbReference type="SMART" id="SM00064">
    <property type="entry name" value="FYVE"/>
    <property type="match status" value="1"/>
</dbReference>
<feature type="repeat" description="ANK" evidence="6">
    <location>
        <begin position="590"/>
        <end position="622"/>
    </location>
</feature>
<organism evidence="10 11">
    <name type="scientific">Microctonus aethiopoides</name>
    <dbReference type="NCBI Taxonomy" id="144406"/>
    <lineage>
        <taxon>Eukaryota</taxon>
        <taxon>Metazoa</taxon>
        <taxon>Ecdysozoa</taxon>
        <taxon>Arthropoda</taxon>
        <taxon>Hexapoda</taxon>
        <taxon>Insecta</taxon>
        <taxon>Pterygota</taxon>
        <taxon>Neoptera</taxon>
        <taxon>Endopterygota</taxon>
        <taxon>Hymenoptera</taxon>
        <taxon>Apocrita</taxon>
        <taxon>Ichneumonoidea</taxon>
        <taxon>Braconidae</taxon>
        <taxon>Euphorinae</taxon>
        <taxon>Microctonus</taxon>
    </lineage>
</organism>
<comment type="caution">
    <text evidence="10">The sequence shown here is derived from an EMBL/GenBank/DDBJ whole genome shotgun (WGS) entry which is preliminary data.</text>
</comment>
<keyword evidence="3 7" id="KW-0863">Zinc-finger</keyword>
<evidence type="ECO:0000259" key="9">
    <source>
        <dbReference type="PROSITE" id="PS50178"/>
    </source>
</evidence>
<reference evidence="10" key="1">
    <citation type="journal article" date="2023" name="bioRxiv">
        <title>Scaffold-level genome assemblies of two parasitoid biocontrol wasps reveal the parthenogenesis mechanism and an associated novel virus.</title>
        <authorList>
            <person name="Inwood S."/>
            <person name="Skelly J."/>
            <person name="Guhlin J."/>
            <person name="Harrop T."/>
            <person name="Goldson S."/>
            <person name="Dearden P."/>
        </authorList>
    </citation>
    <scope>NUCLEOTIDE SEQUENCE</scope>
    <source>
        <strain evidence="10">Irish</strain>
        <tissue evidence="10">Whole body</tissue>
    </source>
</reference>
<dbReference type="EMBL" id="JAQQBS010001422">
    <property type="protein sequence ID" value="KAK0165140.1"/>
    <property type="molecule type" value="Genomic_DNA"/>
</dbReference>
<dbReference type="SMART" id="SM00248">
    <property type="entry name" value="ANK"/>
    <property type="match status" value="23"/>
</dbReference>
<feature type="repeat" description="ANK" evidence="6">
    <location>
        <begin position="869"/>
        <end position="901"/>
    </location>
</feature>
<accession>A0AA39F8Y2</accession>
<dbReference type="GO" id="GO:0008270">
    <property type="term" value="F:zinc ion binding"/>
    <property type="evidence" value="ECO:0007669"/>
    <property type="project" value="UniProtKB-KW"/>
</dbReference>
<dbReference type="SUPFAM" id="SSF57903">
    <property type="entry name" value="FYVE/PHD zinc finger"/>
    <property type="match status" value="1"/>
</dbReference>
<dbReference type="PRINTS" id="PR01415">
    <property type="entry name" value="ANKYRIN"/>
</dbReference>
<dbReference type="PROSITE" id="PS50297">
    <property type="entry name" value="ANK_REP_REGION"/>
    <property type="match status" value="8"/>
</dbReference>
<dbReference type="InterPro" id="IPR049764">
    <property type="entry name" value="ANFY1_FYVE"/>
</dbReference>
<feature type="repeat" description="ANK" evidence="6">
    <location>
        <begin position="902"/>
        <end position="934"/>
    </location>
</feature>
<feature type="repeat" description="ANK" evidence="6">
    <location>
        <begin position="733"/>
        <end position="765"/>
    </location>
</feature>
<dbReference type="InterPro" id="IPR017455">
    <property type="entry name" value="Znf_FYVE-rel"/>
</dbReference>
<evidence type="ECO:0008006" key="12">
    <source>
        <dbReference type="Google" id="ProtNLM"/>
    </source>
</evidence>
<dbReference type="InterPro" id="IPR049763">
    <property type="entry name" value="ANKFY1_BACK"/>
</dbReference>
<feature type="repeat" description="ANK" evidence="6">
    <location>
        <begin position="834"/>
        <end position="866"/>
    </location>
</feature>
<keyword evidence="1" id="KW-0479">Metal-binding</keyword>
<keyword evidence="11" id="KW-1185">Reference proteome</keyword>
<gene>
    <name evidence="10" type="ORF">PV328_003688</name>
</gene>
<evidence type="ECO:0000256" key="7">
    <source>
        <dbReference type="PROSITE-ProRule" id="PRU00091"/>
    </source>
</evidence>
<reference evidence="10" key="2">
    <citation type="submission" date="2023-03" db="EMBL/GenBank/DDBJ databases">
        <authorList>
            <person name="Inwood S.N."/>
            <person name="Skelly J.G."/>
            <person name="Guhlin J."/>
            <person name="Harrop T.W.R."/>
            <person name="Goldson S.G."/>
            <person name="Dearden P.K."/>
        </authorList>
    </citation>
    <scope>NUCLEOTIDE SEQUENCE</scope>
    <source>
        <strain evidence="10">Irish</strain>
        <tissue evidence="10">Whole body</tissue>
    </source>
</reference>
<keyword evidence="2" id="KW-0677">Repeat</keyword>
<feature type="domain" description="FYVE-type" evidence="9">
    <location>
        <begin position="1068"/>
        <end position="1128"/>
    </location>
</feature>
<evidence type="ECO:0000259" key="8">
    <source>
        <dbReference type="PROSITE" id="PS50097"/>
    </source>
</evidence>
<dbReference type="PANTHER" id="PTHR24198:SF191">
    <property type="entry name" value="RABANKYRIN-5-LIKE"/>
    <property type="match status" value="1"/>
</dbReference>
<dbReference type="Pfam" id="PF12796">
    <property type="entry name" value="Ank_2"/>
    <property type="match status" value="4"/>
</dbReference>
<sequence length="1132" mass="124752">MDDFNEAQKWQQHLSLLKTQYVNLYTSNNELQQKYAIATATKQESGFIERLLATVASLHGQKQYSDLTIKLIDNEIPAHKFVLTARSDFWNESSLANATFLDWSKLDGNVGSVLLKWIYTSVVNRENLTLDLMKAASGFLLTELVEQCETYLIGTVTLRDCVALYTAAEELGAEKLREHCSSLISTHWEDLTGDDFKEMPGALLYELLKTKSDYPLHSAVRLEREDVVFLYLVEHNAELSKAVNAVDHKGRRALEVALKTRQPSLARTLVEHQADLSAKDSRGLTLLQSAIYKGDSYAAEFIIEQLENSGASQRLCDRLKINDNIDDDNYNDDSLKEFEGVSVLHLVSKHNTPDMIAVAAKLLQAGINENLQDNRGWTALHWSIAERHEPLFELLLDSKNIDLDITTNDGSWPLSFALRADPYCKAFAEKLLSRGATANPIYPGQRDTLLHILAREKRQDAAIFLVKHSKDDNLTKKTNIAGFTVLHEASKAGLADLTKLLLEKDDSGLCTTITNERNEVPLHLAVVNLHYPVVEALLSTEKNLKDQLNAKDVDGETPLSLAIQAPLKKTREIVAALINAGADINEKNDKGLSLLHQAILKEDSATAIFLLENGADMNVKTSDGETPLQLSVHCRLGEVVEALCRRGADTSTGCPLWDALDSDQEDTASILVTHGADTDCWTTGPDGCLQTLLHRAIDDNKEEIAQFLIRSGCDLNAPRRPGANGEGGEEAHDNCAPLHLCCQWGLEQVVQTLVEHGANVNARDAEGKTPIHIAIQNQHTQIISLLLCHPSLDLSLRDKKGLSPFATALTVRNNKAAQAILERLPTAAEQFDNKGRNFLHMAIQKDDMESILFLLSIQVDVNSRVQDVTQTPPLHLAVVSGNEMLVRSLILAGARINDTDAHRNTALHAAAKAGHAAVVAALLQNNINFDSVNTDGDNALHVAVREGHVAVVRTLLTECTLDAETVNLKGRNPLHELARCGRDNAATICELFLECMTQYPINNADADGNTPLLIAYMRGNGNLCRTLVKAGACLGSMNKDGITIFNYQVATKQLLYRLLDSLTQEAPWADKDICLECGTKFSLTMRKHHCRHCGRILCSKCSGQDVPILKFGLNKPVRVCAVCFDVLQIGAE</sequence>
<feature type="repeat" description="ANK" evidence="6">
    <location>
        <begin position="766"/>
        <end position="799"/>
    </location>
</feature>
<evidence type="ECO:0000313" key="11">
    <source>
        <dbReference type="Proteomes" id="UP001168990"/>
    </source>
</evidence>
<dbReference type="AlphaFoldDB" id="A0AA39F8Y2"/>
<feature type="repeat" description="ANK" evidence="6">
    <location>
        <begin position="935"/>
        <end position="956"/>
    </location>
</feature>
<dbReference type="Gene3D" id="3.30.40.10">
    <property type="entry name" value="Zinc/RING finger domain, C3HC4 (zinc finger)"/>
    <property type="match status" value="1"/>
</dbReference>
<proteinExistence type="predicted"/>
<dbReference type="CDD" id="cd15728">
    <property type="entry name" value="FYVE_ANFY1"/>
    <property type="match status" value="1"/>
</dbReference>
<dbReference type="PANTHER" id="PTHR24198">
    <property type="entry name" value="ANKYRIN REPEAT AND PROTEIN KINASE DOMAIN-CONTAINING PROTEIN"/>
    <property type="match status" value="1"/>
</dbReference>
<dbReference type="SMART" id="SM00225">
    <property type="entry name" value="BTB"/>
    <property type="match status" value="1"/>
</dbReference>
<feature type="repeat" description="ANK" evidence="6">
    <location>
        <begin position="554"/>
        <end position="589"/>
    </location>
</feature>
<evidence type="ECO:0000256" key="6">
    <source>
        <dbReference type="PROSITE-ProRule" id="PRU00023"/>
    </source>
</evidence>
<dbReference type="InterPro" id="IPR000210">
    <property type="entry name" value="BTB/POZ_dom"/>
</dbReference>
<dbReference type="InterPro" id="IPR013083">
    <property type="entry name" value="Znf_RING/FYVE/PHD"/>
</dbReference>
<dbReference type="Pfam" id="PF01363">
    <property type="entry name" value="FYVE"/>
    <property type="match status" value="1"/>
</dbReference>
<name>A0AA39F8Y2_9HYME</name>
<evidence type="ECO:0000256" key="2">
    <source>
        <dbReference type="ARBA" id="ARBA00022737"/>
    </source>
</evidence>
<dbReference type="InterPro" id="IPR000306">
    <property type="entry name" value="Znf_FYVE"/>
</dbReference>
<dbReference type="InterPro" id="IPR011333">
    <property type="entry name" value="SKP1/BTB/POZ_sf"/>
</dbReference>
<evidence type="ECO:0000256" key="5">
    <source>
        <dbReference type="ARBA" id="ARBA00023043"/>
    </source>
</evidence>
<dbReference type="InterPro" id="IPR011011">
    <property type="entry name" value="Znf_FYVE_PHD"/>
</dbReference>
<dbReference type="CDD" id="cd18501">
    <property type="entry name" value="BACK_ANKFY1_Rank5"/>
    <property type="match status" value="1"/>
</dbReference>
<feature type="repeat" description="ANK" evidence="6">
    <location>
        <begin position="688"/>
        <end position="720"/>
    </location>
</feature>
<evidence type="ECO:0000256" key="1">
    <source>
        <dbReference type="ARBA" id="ARBA00022723"/>
    </source>
</evidence>
<dbReference type="InterPro" id="IPR002110">
    <property type="entry name" value="Ankyrin_rpt"/>
</dbReference>